<feature type="region of interest" description="Disordered" evidence="1">
    <location>
        <begin position="43"/>
        <end position="62"/>
    </location>
</feature>
<organism evidence="3 4">
    <name type="scientific">Sphingobium agri</name>
    <dbReference type="NCBI Taxonomy" id="2933566"/>
    <lineage>
        <taxon>Bacteria</taxon>
        <taxon>Pseudomonadati</taxon>
        <taxon>Pseudomonadota</taxon>
        <taxon>Alphaproteobacteria</taxon>
        <taxon>Sphingomonadales</taxon>
        <taxon>Sphingomonadaceae</taxon>
        <taxon>Sphingobium</taxon>
    </lineage>
</organism>
<feature type="compositionally biased region" description="Polar residues" evidence="1">
    <location>
        <begin position="45"/>
        <end position="62"/>
    </location>
</feature>
<evidence type="ECO:0000313" key="3">
    <source>
        <dbReference type="EMBL" id="MCK0530595.1"/>
    </source>
</evidence>
<name>A0ABT0DU17_9SPHN</name>
<reference evidence="3 4" key="1">
    <citation type="submission" date="2022-04" db="EMBL/GenBank/DDBJ databases">
        <authorList>
            <person name="Huq M.A."/>
        </authorList>
    </citation>
    <scope>NUCLEOTIDE SEQUENCE [LARGE SCALE GENOMIC DNA]</scope>
    <source>
        <strain evidence="3 4">MAH-33</strain>
    </source>
</reference>
<comment type="caution">
    <text evidence="3">The sequence shown here is derived from an EMBL/GenBank/DDBJ whole genome shotgun (WGS) entry which is preliminary data.</text>
</comment>
<proteinExistence type="predicted"/>
<keyword evidence="4" id="KW-1185">Reference proteome</keyword>
<keyword evidence="2" id="KW-0472">Membrane</keyword>
<sequence length="62" mass="6696">MNRVDPPPPPKAGRAAALIILVIAVIIAILFIGRNVWHGEELQDNQEAGNNVAGNYQGQSNY</sequence>
<evidence type="ECO:0000313" key="4">
    <source>
        <dbReference type="Proteomes" id="UP001203512"/>
    </source>
</evidence>
<keyword evidence="2" id="KW-0812">Transmembrane</keyword>
<feature type="transmembrane region" description="Helical" evidence="2">
    <location>
        <begin position="12"/>
        <end position="33"/>
    </location>
</feature>
<gene>
    <name evidence="3" type="ORF">MU848_03230</name>
</gene>
<accession>A0ABT0DU17</accession>
<evidence type="ECO:0000256" key="1">
    <source>
        <dbReference type="SAM" id="MobiDB-lite"/>
    </source>
</evidence>
<protein>
    <submittedName>
        <fullName evidence="3">Uncharacterized protein</fullName>
    </submittedName>
</protein>
<dbReference type="Proteomes" id="UP001203512">
    <property type="component" value="Unassembled WGS sequence"/>
</dbReference>
<dbReference type="EMBL" id="JALKHS010000005">
    <property type="protein sequence ID" value="MCK0530595.1"/>
    <property type="molecule type" value="Genomic_DNA"/>
</dbReference>
<keyword evidence="2" id="KW-1133">Transmembrane helix</keyword>
<dbReference type="RefSeq" id="WP_097093026.1">
    <property type="nucleotide sequence ID" value="NZ_JALKHS010000005.1"/>
</dbReference>
<evidence type="ECO:0000256" key="2">
    <source>
        <dbReference type="SAM" id="Phobius"/>
    </source>
</evidence>